<dbReference type="Gene3D" id="2.80.10.50">
    <property type="match status" value="3"/>
</dbReference>
<dbReference type="InterPro" id="IPR011041">
    <property type="entry name" value="Quinoprot_gluc/sorb_DH_b-prop"/>
</dbReference>
<dbReference type="InterPro" id="IPR013431">
    <property type="entry name" value="Delta_60_rpt"/>
</dbReference>
<evidence type="ECO:0008006" key="3">
    <source>
        <dbReference type="Google" id="ProtNLM"/>
    </source>
</evidence>
<dbReference type="AlphaFoldDB" id="A0A545SQJ4"/>
<dbReference type="Pfam" id="PF17164">
    <property type="entry name" value="DUF5122"/>
    <property type="match status" value="5"/>
</dbReference>
<gene>
    <name evidence="1" type="ORF">FKG94_25975</name>
</gene>
<evidence type="ECO:0000313" key="1">
    <source>
        <dbReference type="EMBL" id="TQV67245.1"/>
    </source>
</evidence>
<name>A0A545SQJ4_9GAMM</name>
<accession>A0A545SQJ4</accession>
<proteinExistence type="predicted"/>
<dbReference type="RefSeq" id="WP_142929870.1">
    <property type="nucleotide sequence ID" value="NZ_ML660112.1"/>
</dbReference>
<dbReference type="SUPFAM" id="SSF50952">
    <property type="entry name" value="Soluble quinoprotein glucose dehydrogenase"/>
    <property type="match status" value="1"/>
</dbReference>
<comment type="caution">
    <text evidence="1">The sequence shown here is derived from an EMBL/GenBank/DDBJ whole genome shotgun (WGS) entry which is preliminary data.</text>
</comment>
<dbReference type="Proteomes" id="UP000319732">
    <property type="component" value="Unassembled WGS sequence"/>
</dbReference>
<protein>
    <recommendedName>
        <fullName evidence="3">Delta-60 repeat domain-containing protein</fullName>
    </recommendedName>
</protein>
<sequence length="512" mass="54603">MEYQYYTKRIVSIVLGLMVVNVCYGAVNVDGKIDMQFHLNRAVDGGRAIIEQPDGKILIAGNVLNAETNQVFGKKIVRLYPDGTLDTGFNSIGDLGSTLNHVELQADGKILLVQGNFGVGSFVRLNIDGSVDTSFNVGEVLIGGSTRLGNIKRLTVQPDGKILVVGFFGSINGTERANIARLNVDGSVDQTFNTVGGPSAPDSRGLVRADGVALQDDGTILVTWNIAKWSGRGNDFFISSFNPDGSLNANFGIGGTRSLVSFTPTVTNFRGTGDIKVTTDGTILVGLNTVIRLNRSGDIDTDFNPIFSSNNPVPRIYDIEVQPDGKVIVGGYFTNVNGLTQAGIARLDVNGNFDDSFMRLNEGNLGLSELAFAIELQADGNILASGSYEEIGNPGTSFKLARFNTAPVPTCDNTDPVGINVTGSNLLFQLPLGDTQFEHFYRATVQNNTVNPISAGQFNVSYPASGASVRDNELNFPAIAACSSIETSDIFSVLVDLTVPFNPDGLVFTLMP</sequence>
<keyword evidence="2" id="KW-1185">Reference proteome</keyword>
<organism evidence="1 2">
    <name type="scientific">Exilibacterium tricleocarpae</name>
    <dbReference type="NCBI Taxonomy" id="2591008"/>
    <lineage>
        <taxon>Bacteria</taxon>
        <taxon>Pseudomonadati</taxon>
        <taxon>Pseudomonadota</taxon>
        <taxon>Gammaproteobacteria</taxon>
        <taxon>Cellvibrionales</taxon>
        <taxon>Cellvibrionaceae</taxon>
        <taxon>Exilibacterium</taxon>
    </lineage>
</organism>
<dbReference type="OrthoDB" id="5800390at2"/>
<evidence type="ECO:0000313" key="2">
    <source>
        <dbReference type="Proteomes" id="UP000319732"/>
    </source>
</evidence>
<reference evidence="1 2" key="1">
    <citation type="submission" date="2019-06" db="EMBL/GenBank/DDBJ databases">
        <title>Whole genome sequence for Cellvibrionaceae sp. R142.</title>
        <authorList>
            <person name="Wang G."/>
        </authorList>
    </citation>
    <scope>NUCLEOTIDE SEQUENCE [LARGE SCALE GENOMIC DNA]</scope>
    <source>
        <strain evidence="1 2">R142</strain>
    </source>
</reference>
<dbReference type="NCBIfam" id="TIGR02608">
    <property type="entry name" value="delta_60_rpt"/>
    <property type="match status" value="6"/>
</dbReference>
<dbReference type="EMBL" id="VHSG01000036">
    <property type="protein sequence ID" value="TQV67245.1"/>
    <property type="molecule type" value="Genomic_DNA"/>
</dbReference>